<name>A0A0A2GS53_9FLAO</name>
<dbReference type="PROSITE" id="PS50925">
    <property type="entry name" value="BLUF"/>
    <property type="match status" value="1"/>
</dbReference>
<keyword evidence="3" id="KW-1185">Reference proteome</keyword>
<dbReference type="Proteomes" id="UP000030140">
    <property type="component" value="Unassembled WGS sequence"/>
</dbReference>
<dbReference type="GO" id="GO:0009882">
    <property type="term" value="F:blue light photoreceptor activity"/>
    <property type="evidence" value="ECO:0007669"/>
    <property type="project" value="InterPro"/>
</dbReference>
<dbReference type="SUPFAM" id="SSF54975">
    <property type="entry name" value="Acylphosphatase/BLUF domain-like"/>
    <property type="match status" value="1"/>
</dbReference>
<comment type="caution">
    <text evidence="2">The sequence shown here is derived from an EMBL/GenBank/DDBJ whole genome shotgun (WGS) entry which is preliminary data.</text>
</comment>
<dbReference type="GO" id="GO:0071949">
    <property type="term" value="F:FAD binding"/>
    <property type="evidence" value="ECO:0007669"/>
    <property type="project" value="InterPro"/>
</dbReference>
<proteinExistence type="predicted"/>
<dbReference type="KEGG" id="ddo:I597_1812"/>
<dbReference type="RefSeq" id="WP_035325028.1">
    <property type="nucleotide sequence ID" value="NZ_CP015125.1"/>
</dbReference>
<feature type="domain" description="BLUF" evidence="1">
    <location>
        <begin position="1"/>
        <end position="93"/>
    </location>
</feature>
<dbReference type="Pfam" id="PF04940">
    <property type="entry name" value="BLUF"/>
    <property type="match status" value="1"/>
</dbReference>
<reference evidence="2 3" key="1">
    <citation type="submission" date="2014-10" db="EMBL/GenBank/DDBJ databases">
        <title>Draft genome sequence of the proteorhodopsin-containing marine bacterium Dokdonia donghaensis.</title>
        <authorList>
            <person name="Gomez-Consarnau L."/>
            <person name="Gonzalez J.M."/>
            <person name="Riedel T."/>
            <person name="Jaenicke S."/>
            <person name="Wagner-Doebler I."/>
            <person name="Fuhrman J.A."/>
        </authorList>
    </citation>
    <scope>NUCLEOTIDE SEQUENCE [LARGE SCALE GENOMIC DNA]</scope>
    <source>
        <strain evidence="2 3">DSW-1</strain>
    </source>
</reference>
<evidence type="ECO:0000313" key="3">
    <source>
        <dbReference type="Proteomes" id="UP000030140"/>
    </source>
</evidence>
<evidence type="ECO:0000313" key="2">
    <source>
        <dbReference type="EMBL" id="KGO06012.1"/>
    </source>
</evidence>
<protein>
    <submittedName>
        <fullName evidence="2">Blue light sensor protein</fullName>
    </submittedName>
</protein>
<gene>
    <name evidence="2" type="ORF">NV36_03575</name>
</gene>
<dbReference type="PATRIC" id="fig|1300343.5.peg.1823"/>
<dbReference type="OrthoDB" id="1122028at2"/>
<dbReference type="AlphaFoldDB" id="A0A0A2GS53"/>
<dbReference type="EMBL" id="JSAQ01000001">
    <property type="protein sequence ID" value="KGO06012.1"/>
    <property type="molecule type" value="Genomic_DNA"/>
</dbReference>
<dbReference type="Gene3D" id="3.30.70.100">
    <property type="match status" value="1"/>
</dbReference>
<evidence type="ECO:0000259" key="1">
    <source>
        <dbReference type="PROSITE" id="PS50925"/>
    </source>
</evidence>
<organism evidence="2 3">
    <name type="scientific">Dokdonia donghaensis DSW-1</name>
    <dbReference type="NCBI Taxonomy" id="1300343"/>
    <lineage>
        <taxon>Bacteria</taxon>
        <taxon>Pseudomonadati</taxon>
        <taxon>Bacteroidota</taxon>
        <taxon>Flavobacteriia</taxon>
        <taxon>Flavobacteriales</taxon>
        <taxon>Flavobacteriaceae</taxon>
        <taxon>Dokdonia</taxon>
    </lineage>
</organism>
<accession>A0A0A2GS53</accession>
<sequence>MYTICYFSKVAPHLTEAQIQEILDYTYTQNNEKGICGILLHTLGNFFQVLEGDEAYLTDLYENKIKKDPRHHNIFEVIHKEGSDPVFTSYSSQFLKVEDSDVLDDIKAYVKKHAIVSSTADKIARLLNTVEIVAY</sequence>
<dbReference type="InterPro" id="IPR036046">
    <property type="entry name" value="Acylphosphatase-like_dom_sf"/>
</dbReference>
<dbReference type="SMART" id="SM01034">
    <property type="entry name" value="BLUF"/>
    <property type="match status" value="1"/>
</dbReference>
<dbReference type="InterPro" id="IPR007024">
    <property type="entry name" value="BLUF_domain"/>
</dbReference>